<feature type="region of interest" description="Disordered" evidence="1">
    <location>
        <begin position="341"/>
        <end position="394"/>
    </location>
</feature>
<sequence length="527" mass="58100">MAPPARLPRFDGDAARQFLDADPAQIVRLNMANWPNAGSDAAERIANSGLACAIVVFRHLLAFFPPDQRREILTLDPAGMATNGLVAAILLPDRNESLACLQRYFAANTKFEKIMENKTMAETIWSNELLCPFKPVFRKAGETAWVPMQNYLGVMGFMGMQIWDGKKRDSLSGFMACQIGQFSPNEQGTDPAVIPLCPLIMRVRYHSPDPGLDFIRDLSNFKIKKFSFKEGGGAVQSGYAYYNCVAVVKFRAGQDGDTVRLYTVNGQPIVPKDGKFPWSGDWRMENGGEYMLYYVRSDIPPMEAPAWSETSPVGARELPSACTDMDNYLVGAKAVLSTEATTQPLARPAGHVPPPRPPIRPTLAVGAPGKAVQSSRLAGNSPPAAENGDSSDDDQLWSKTIKLASSNFSDVIDPSGDGPPSLGDGSSGKPASARMTASSQVDDHKVDDHNTLERRGPRTDTWTSPQGGSYYRPQPDERRPQRDEQQRRQRLSGFSYEEYSTRHESEDRDGDQSPRSRLRKRAPPRKP</sequence>
<dbReference type="Proteomes" id="UP001287356">
    <property type="component" value="Unassembled WGS sequence"/>
</dbReference>
<evidence type="ECO:0000313" key="2">
    <source>
        <dbReference type="EMBL" id="KAK3361741.1"/>
    </source>
</evidence>
<feature type="compositionally biased region" description="Basic and acidic residues" evidence="1">
    <location>
        <begin position="499"/>
        <end position="514"/>
    </location>
</feature>
<feature type="compositionally biased region" description="Basic and acidic residues" evidence="1">
    <location>
        <begin position="474"/>
        <end position="487"/>
    </location>
</feature>
<gene>
    <name evidence="2" type="ORF">B0T24DRAFT_640012</name>
</gene>
<feature type="compositionally biased region" description="Low complexity" evidence="1">
    <location>
        <begin position="413"/>
        <end position="428"/>
    </location>
</feature>
<reference evidence="2" key="1">
    <citation type="journal article" date="2023" name="Mol. Phylogenet. Evol.">
        <title>Genome-scale phylogeny and comparative genomics of the fungal order Sordariales.</title>
        <authorList>
            <person name="Hensen N."/>
            <person name="Bonometti L."/>
            <person name="Westerberg I."/>
            <person name="Brannstrom I.O."/>
            <person name="Guillou S."/>
            <person name="Cros-Aarteil S."/>
            <person name="Calhoun S."/>
            <person name="Haridas S."/>
            <person name="Kuo A."/>
            <person name="Mondo S."/>
            <person name="Pangilinan J."/>
            <person name="Riley R."/>
            <person name="LaButti K."/>
            <person name="Andreopoulos B."/>
            <person name="Lipzen A."/>
            <person name="Chen C."/>
            <person name="Yan M."/>
            <person name="Daum C."/>
            <person name="Ng V."/>
            <person name="Clum A."/>
            <person name="Steindorff A."/>
            <person name="Ohm R.A."/>
            <person name="Martin F."/>
            <person name="Silar P."/>
            <person name="Natvig D.O."/>
            <person name="Lalanne C."/>
            <person name="Gautier V."/>
            <person name="Ament-Velasquez S.L."/>
            <person name="Kruys A."/>
            <person name="Hutchinson M.I."/>
            <person name="Powell A.J."/>
            <person name="Barry K."/>
            <person name="Miller A.N."/>
            <person name="Grigoriev I.V."/>
            <person name="Debuchy R."/>
            <person name="Gladieux P."/>
            <person name="Hiltunen Thoren M."/>
            <person name="Johannesson H."/>
        </authorList>
    </citation>
    <scope>NUCLEOTIDE SEQUENCE</scope>
    <source>
        <strain evidence="2">CBS 958.72</strain>
    </source>
</reference>
<feature type="compositionally biased region" description="Basic residues" evidence="1">
    <location>
        <begin position="516"/>
        <end position="527"/>
    </location>
</feature>
<dbReference type="AlphaFoldDB" id="A0AAE0JTS4"/>
<comment type="caution">
    <text evidence="2">The sequence shown here is derived from an EMBL/GenBank/DDBJ whole genome shotgun (WGS) entry which is preliminary data.</text>
</comment>
<reference evidence="2" key="2">
    <citation type="submission" date="2023-06" db="EMBL/GenBank/DDBJ databases">
        <authorList>
            <consortium name="Lawrence Berkeley National Laboratory"/>
            <person name="Haridas S."/>
            <person name="Hensen N."/>
            <person name="Bonometti L."/>
            <person name="Westerberg I."/>
            <person name="Brannstrom I.O."/>
            <person name="Guillou S."/>
            <person name="Cros-Aarteil S."/>
            <person name="Calhoun S."/>
            <person name="Kuo A."/>
            <person name="Mondo S."/>
            <person name="Pangilinan J."/>
            <person name="Riley R."/>
            <person name="Labutti K."/>
            <person name="Andreopoulos B."/>
            <person name="Lipzen A."/>
            <person name="Chen C."/>
            <person name="Yanf M."/>
            <person name="Daum C."/>
            <person name="Ng V."/>
            <person name="Clum A."/>
            <person name="Steindorff A."/>
            <person name="Ohm R."/>
            <person name="Martin F."/>
            <person name="Silar P."/>
            <person name="Natvig D."/>
            <person name="Lalanne C."/>
            <person name="Gautier V."/>
            <person name="Ament-Velasquez S.L."/>
            <person name="Kruys A."/>
            <person name="Hutchinson M.I."/>
            <person name="Powell A.J."/>
            <person name="Barry K."/>
            <person name="Miller A.N."/>
            <person name="Grigoriev I.V."/>
            <person name="Debuchy R."/>
            <person name="Gladieux P."/>
            <person name="Thoren M.H."/>
            <person name="Johannesson H."/>
        </authorList>
    </citation>
    <scope>NUCLEOTIDE SEQUENCE</scope>
    <source>
        <strain evidence="2">CBS 958.72</strain>
    </source>
</reference>
<feature type="compositionally biased region" description="Pro residues" evidence="1">
    <location>
        <begin position="351"/>
        <end position="360"/>
    </location>
</feature>
<evidence type="ECO:0000313" key="3">
    <source>
        <dbReference type="Proteomes" id="UP001287356"/>
    </source>
</evidence>
<keyword evidence="3" id="KW-1185">Reference proteome</keyword>
<dbReference type="EMBL" id="JAULSN010000010">
    <property type="protein sequence ID" value="KAK3361741.1"/>
    <property type="molecule type" value="Genomic_DNA"/>
</dbReference>
<name>A0AAE0JTS4_9PEZI</name>
<evidence type="ECO:0000256" key="1">
    <source>
        <dbReference type="SAM" id="MobiDB-lite"/>
    </source>
</evidence>
<feature type="compositionally biased region" description="Basic and acidic residues" evidence="1">
    <location>
        <begin position="441"/>
        <end position="458"/>
    </location>
</feature>
<accession>A0AAE0JTS4</accession>
<protein>
    <submittedName>
        <fullName evidence="2">Uncharacterized protein</fullName>
    </submittedName>
</protein>
<organism evidence="2 3">
    <name type="scientific">Lasiosphaeria ovina</name>
    <dbReference type="NCBI Taxonomy" id="92902"/>
    <lineage>
        <taxon>Eukaryota</taxon>
        <taxon>Fungi</taxon>
        <taxon>Dikarya</taxon>
        <taxon>Ascomycota</taxon>
        <taxon>Pezizomycotina</taxon>
        <taxon>Sordariomycetes</taxon>
        <taxon>Sordariomycetidae</taxon>
        <taxon>Sordariales</taxon>
        <taxon>Lasiosphaeriaceae</taxon>
        <taxon>Lasiosphaeria</taxon>
    </lineage>
</organism>
<proteinExistence type="predicted"/>
<feature type="region of interest" description="Disordered" evidence="1">
    <location>
        <begin position="408"/>
        <end position="527"/>
    </location>
</feature>